<sequence>MPKSKQSGITRLDLVRVSKFLGKITDQWNNWFAGAGQGPEAEARETLKLVRVVFDAFDAGPEQISATRFTLRDLHAALATAAARAGLDMPPFLEAFAKYLEFLGTNKLWTGTPENHRSMVGALDDMLTLLHQDVSFVIPALPVDEELAAYERLDIFGHLRPLLEWIGAGKGVTATGALRRNDIEGAAASVGIAARGAARSGSWHPMLIMARSMDDVPVLADAWNLLRSARLVHVVSGMVHPNPDGKLLLRGNPEEKLGVYRRVVSGFLRPWLADRLGIRRLREPATQILATVFIKAAMGQPLRIDELPALITAYPQLADEEAGIDLRDMLGASIRAALAELALFGLLEIDTHYRIPPVFIRAYAGAFAADYGIEVRYPDGETGPAATAAPAAREYRLKISLVGARPPIWRRILVPSDVTLADLHQLIQAAFGWDGSHPHDFRTGGRYGRNIGKDPYDDDPYADSYNLDEAEVPLDRFLVIAGDRLSYIYDFGDNWEHLIVLEAIAEPGPGRPEPFCIGGRGANALDDCGGVWGWAELVEIVNDTLAPDHQQMRRWAGLRPGEVLDPKEFNAENVNAALSGLHV</sequence>
<gene>
    <name evidence="2" type="ORF">JOF46_000668</name>
</gene>
<dbReference type="EMBL" id="JAGIOE010000001">
    <property type="protein sequence ID" value="MBP2372756.1"/>
    <property type="molecule type" value="Genomic_DNA"/>
</dbReference>
<dbReference type="SUPFAM" id="SSF159941">
    <property type="entry name" value="MM3350-like"/>
    <property type="match status" value="1"/>
</dbReference>
<dbReference type="RefSeq" id="WP_209906025.1">
    <property type="nucleotide sequence ID" value="NZ_BAAAMI010000019.1"/>
</dbReference>
<feature type="domain" description="Plasmid pRiA4b Orf3-like" evidence="1">
    <location>
        <begin position="394"/>
        <end position="572"/>
    </location>
</feature>
<dbReference type="Pfam" id="PF07929">
    <property type="entry name" value="PRiA4_ORF3"/>
    <property type="match status" value="1"/>
</dbReference>
<evidence type="ECO:0000313" key="3">
    <source>
        <dbReference type="Proteomes" id="UP000766570"/>
    </source>
</evidence>
<reference evidence="2 3" key="1">
    <citation type="submission" date="2021-03" db="EMBL/GenBank/DDBJ databases">
        <title>Sequencing the genomes of 1000 actinobacteria strains.</title>
        <authorList>
            <person name="Klenk H.-P."/>
        </authorList>
    </citation>
    <scope>NUCLEOTIDE SEQUENCE [LARGE SCALE GENOMIC DNA]</scope>
    <source>
        <strain evidence="2 3">DSM 15454</strain>
    </source>
</reference>
<name>A0ABS4W975_9MICC</name>
<accession>A0ABS4W975</accession>
<dbReference type="Proteomes" id="UP000766570">
    <property type="component" value="Unassembled WGS sequence"/>
</dbReference>
<dbReference type="Gene3D" id="3.10.290.30">
    <property type="entry name" value="MM3350-like"/>
    <property type="match status" value="1"/>
</dbReference>
<evidence type="ECO:0000313" key="2">
    <source>
        <dbReference type="EMBL" id="MBP2372756.1"/>
    </source>
</evidence>
<comment type="caution">
    <text evidence="2">The sequence shown here is derived from an EMBL/GenBank/DDBJ whole genome shotgun (WGS) entry which is preliminary data.</text>
</comment>
<keyword evidence="3" id="KW-1185">Reference proteome</keyword>
<dbReference type="PANTHER" id="PTHR41878">
    <property type="entry name" value="LEXA REPRESSOR-RELATED"/>
    <property type="match status" value="1"/>
</dbReference>
<dbReference type="PANTHER" id="PTHR41878:SF1">
    <property type="entry name" value="TNPR PROTEIN"/>
    <property type="match status" value="1"/>
</dbReference>
<dbReference type="InterPro" id="IPR024047">
    <property type="entry name" value="MM3350-like_sf"/>
</dbReference>
<protein>
    <recommendedName>
        <fullName evidence="1">Plasmid pRiA4b Orf3-like domain-containing protein</fullName>
    </recommendedName>
</protein>
<organism evidence="2 3">
    <name type="scientific">Paeniglutamicibacter psychrophenolicus</name>
    <dbReference type="NCBI Taxonomy" id="257454"/>
    <lineage>
        <taxon>Bacteria</taxon>
        <taxon>Bacillati</taxon>
        <taxon>Actinomycetota</taxon>
        <taxon>Actinomycetes</taxon>
        <taxon>Micrococcales</taxon>
        <taxon>Micrococcaceae</taxon>
        <taxon>Paeniglutamicibacter</taxon>
    </lineage>
</organism>
<evidence type="ECO:0000259" key="1">
    <source>
        <dbReference type="Pfam" id="PF07929"/>
    </source>
</evidence>
<proteinExistence type="predicted"/>
<dbReference type="InterPro" id="IPR012912">
    <property type="entry name" value="Plasmid_pRiA4b_Orf3-like"/>
</dbReference>